<evidence type="ECO:0000259" key="9">
    <source>
        <dbReference type="PROSITE" id="PS50850"/>
    </source>
</evidence>
<dbReference type="PANTHER" id="PTHR43528:SF1">
    <property type="entry name" value="ALPHA-KETOGLUTARATE PERMEASE"/>
    <property type="match status" value="1"/>
</dbReference>
<dbReference type="STRING" id="1359168.OCHUTO_1027"/>
<dbReference type="InterPro" id="IPR011701">
    <property type="entry name" value="MFS"/>
</dbReference>
<comment type="subcellular location">
    <subcellularLocation>
        <location evidence="1">Cell inner membrane</location>
        <topology evidence="1">Multi-pass membrane protein</topology>
    </subcellularLocation>
</comment>
<evidence type="ECO:0000256" key="7">
    <source>
        <dbReference type="ARBA" id="ARBA00023136"/>
    </source>
</evidence>
<accession>A0A0F3MGS9</accession>
<protein>
    <submittedName>
        <fullName evidence="10">Sugar (And other) transporter family protein</fullName>
    </submittedName>
</protein>
<feature type="transmembrane region" description="Helical" evidence="8">
    <location>
        <begin position="74"/>
        <end position="93"/>
    </location>
</feature>
<comment type="caution">
    <text evidence="10">The sequence shown here is derived from an EMBL/GenBank/DDBJ whole genome shotgun (WGS) entry which is preliminary data.</text>
</comment>
<dbReference type="Gene3D" id="1.20.1250.20">
    <property type="entry name" value="MFS general substrate transporter like domains"/>
    <property type="match status" value="1"/>
</dbReference>
<feature type="transmembrane region" description="Helical" evidence="8">
    <location>
        <begin position="215"/>
        <end position="235"/>
    </location>
</feature>
<feature type="domain" description="Major facilitator superfamily (MFS) profile" evidence="9">
    <location>
        <begin position="5"/>
        <end position="401"/>
    </location>
</feature>
<dbReference type="InterPro" id="IPR051084">
    <property type="entry name" value="H+-coupled_symporters"/>
</dbReference>
<feature type="transmembrane region" description="Helical" evidence="8">
    <location>
        <begin position="164"/>
        <end position="182"/>
    </location>
</feature>
<gene>
    <name evidence="10" type="ORF">OCHUTO_1027</name>
</gene>
<keyword evidence="7 8" id="KW-0472">Membrane</keyword>
<dbReference type="EMBL" id="LANP01000031">
    <property type="protein sequence ID" value="KJV54965.1"/>
    <property type="molecule type" value="Genomic_DNA"/>
</dbReference>
<dbReference type="Proteomes" id="UP000033616">
    <property type="component" value="Unassembled WGS sequence"/>
</dbReference>
<evidence type="ECO:0000256" key="4">
    <source>
        <dbReference type="ARBA" id="ARBA00022692"/>
    </source>
</evidence>
<name>A0A0F3MGS9_9RICK</name>
<sequence>MNNKDLIVAYLSSIVQVCNYALFGYAITFLAAEYMPPSTNSIVSIFALLGATSIAKPIGALIYGIIGDYYSRRLAIRSASLFSTLAVIFIGLIPAYEKIGILSSILFIICRSVFVMGLIGETDGVRIYIFETVSKYNKNLANGIITCCWQIGSLLAILLLVLQYSWRLCFITGGILGLFMFFQSKYLKVSNDIKTTLKVTTIGKLIQSCKLIIQYWYLLIPCILIHGCIGAIYSFQLYFFPVYITKMLYIIEYDYIRFIILLALLLYSLMAVWSGYLADKYCLQYQTIFFALMLSIVCSVINMVMIFNYQKFLPTLYIISILLIPFYSVPLQVKVCNLFSNNNRLRLFSLSHSIGSVLISSQIGAIAALAYNKANIMPMLILILLFFILGFTVLIVIPKMQ</sequence>
<dbReference type="GO" id="GO:0005886">
    <property type="term" value="C:plasma membrane"/>
    <property type="evidence" value="ECO:0007669"/>
    <property type="project" value="UniProtKB-SubCell"/>
</dbReference>
<dbReference type="GO" id="GO:0015293">
    <property type="term" value="F:symporter activity"/>
    <property type="evidence" value="ECO:0007669"/>
    <property type="project" value="UniProtKB-KW"/>
</dbReference>
<feature type="transmembrane region" description="Helical" evidence="8">
    <location>
        <begin position="255"/>
        <end position="276"/>
    </location>
</feature>
<evidence type="ECO:0000256" key="8">
    <source>
        <dbReference type="SAM" id="Phobius"/>
    </source>
</evidence>
<dbReference type="PROSITE" id="PS50850">
    <property type="entry name" value="MFS"/>
    <property type="match status" value="1"/>
</dbReference>
<keyword evidence="5" id="KW-0769">Symport</keyword>
<evidence type="ECO:0000256" key="1">
    <source>
        <dbReference type="ARBA" id="ARBA00004429"/>
    </source>
</evidence>
<dbReference type="SUPFAM" id="SSF103473">
    <property type="entry name" value="MFS general substrate transporter"/>
    <property type="match status" value="1"/>
</dbReference>
<feature type="transmembrane region" description="Helical" evidence="8">
    <location>
        <begin position="42"/>
        <end position="62"/>
    </location>
</feature>
<dbReference type="PANTHER" id="PTHR43528">
    <property type="entry name" value="ALPHA-KETOGLUTARATE PERMEASE"/>
    <property type="match status" value="1"/>
</dbReference>
<evidence type="ECO:0000256" key="3">
    <source>
        <dbReference type="ARBA" id="ARBA00022475"/>
    </source>
</evidence>
<keyword evidence="4 8" id="KW-0812">Transmembrane</keyword>
<dbReference type="OrthoDB" id="7166231at2"/>
<organism evidence="10 11">
    <name type="scientific">Orientia chuto str. Dubai</name>
    <dbReference type="NCBI Taxonomy" id="1359168"/>
    <lineage>
        <taxon>Bacteria</taxon>
        <taxon>Pseudomonadati</taxon>
        <taxon>Pseudomonadota</taxon>
        <taxon>Alphaproteobacteria</taxon>
        <taxon>Rickettsiales</taxon>
        <taxon>Rickettsiaceae</taxon>
        <taxon>Rickettsieae</taxon>
        <taxon>Orientia</taxon>
    </lineage>
</organism>
<feature type="transmembrane region" description="Helical" evidence="8">
    <location>
        <begin position="288"/>
        <end position="309"/>
    </location>
</feature>
<evidence type="ECO:0000256" key="2">
    <source>
        <dbReference type="ARBA" id="ARBA00022448"/>
    </source>
</evidence>
<evidence type="ECO:0000313" key="11">
    <source>
        <dbReference type="Proteomes" id="UP000033616"/>
    </source>
</evidence>
<dbReference type="InterPro" id="IPR020846">
    <property type="entry name" value="MFS_dom"/>
</dbReference>
<keyword evidence="2" id="KW-0813">Transport</keyword>
<feature type="transmembrane region" description="Helical" evidence="8">
    <location>
        <begin position="376"/>
        <end position="397"/>
    </location>
</feature>
<keyword evidence="3" id="KW-1003">Cell membrane</keyword>
<keyword evidence="11" id="KW-1185">Reference proteome</keyword>
<dbReference type="Pfam" id="PF07690">
    <property type="entry name" value="MFS_1"/>
    <property type="match status" value="1"/>
</dbReference>
<reference evidence="10 11" key="1">
    <citation type="submission" date="2015-02" db="EMBL/GenBank/DDBJ databases">
        <title>Genome Sequencing of Rickettsiales.</title>
        <authorList>
            <person name="Daugherty S.C."/>
            <person name="Su Q."/>
            <person name="Abolude K."/>
            <person name="Beier-Sexton M."/>
            <person name="Carlyon J.A."/>
            <person name="Carter R."/>
            <person name="Day N.P."/>
            <person name="Dumler S.J."/>
            <person name="Dyachenko V."/>
            <person name="Godinez A."/>
            <person name="Kurtti T.J."/>
            <person name="Lichay M."/>
            <person name="Mullins K.E."/>
            <person name="Ott S."/>
            <person name="Pappas-Brown V."/>
            <person name="Paris D.H."/>
            <person name="Patel P."/>
            <person name="Richards A.L."/>
            <person name="Sadzewicz L."/>
            <person name="Sears K."/>
            <person name="Seidman D."/>
            <person name="Sengamalay N."/>
            <person name="Stenos J."/>
            <person name="Tallon L.J."/>
            <person name="Vincent G."/>
            <person name="Fraser C.M."/>
            <person name="Munderloh U."/>
            <person name="Dunning-Hotopp J.C."/>
        </authorList>
    </citation>
    <scope>NUCLEOTIDE SEQUENCE [LARGE SCALE GENOMIC DNA]</scope>
    <source>
        <strain evidence="10 11">Fuller</strain>
    </source>
</reference>
<feature type="transmembrane region" description="Helical" evidence="8">
    <location>
        <begin position="345"/>
        <end position="370"/>
    </location>
</feature>
<feature type="transmembrane region" description="Helical" evidence="8">
    <location>
        <begin position="315"/>
        <end position="333"/>
    </location>
</feature>
<dbReference type="AlphaFoldDB" id="A0A0F3MGS9"/>
<evidence type="ECO:0000256" key="5">
    <source>
        <dbReference type="ARBA" id="ARBA00022847"/>
    </source>
</evidence>
<dbReference type="RefSeq" id="WP_045797582.1">
    <property type="nucleotide sequence ID" value="NZ_LANP01000031.1"/>
</dbReference>
<feature type="transmembrane region" description="Helical" evidence="8">
    <location>
        <begin position="99"/>
        <end position="119"/>
    </location>
</feature>
<dbReference type="PATRIC" id="fig|1359168.3.peg.824"/>
<feature type="transmembrane region" description="Helical" evidence="8">
    <location>
        <begin position="7"/>
        <end position="30"/>
    </location>
</feature>
<evidence type="ECO:0000313" key="10">
    <source>
        <dbReference type="EMBL" id="KJV54965.1"/>
    </source>
</evidence>
<keyword evidence="6 8" id="KW-1133">Transmembrane helix</keyword>
<evidence type="ECO:0000256" key="6">
    <source>
        <dbReference type="ARBA" id="ARBA00022989"/>
    </source>
</evidence>
<dbReference type="InterPro" id="IPR036259">
    <property type="entry name" value="MFS_trans_sf"/>
</dbReference>
<proteinExistence type="predicted"/>
<feature type="transmembrane region" description="Helical" evidence="8">
    <location>
        <begin position="140"/>
        <end position="158"/>
    </location>
</feature>